<evidence type="ECO:0000313" key="2">
    <source>
        <dbReference type="EMBL" id="RAL44081.1"/>
    </source>
</evidence>
<evidence type="ECO:0000313" key="3">
    <source>
        <dbReference type="Proteomes" id="UP000249390"/>
    </source>
</evidence>
<sequence>MERIRRLHGGSSDSKQQWMKRLDTETFPNSKQERIRKIDEGNHRLLNFNTMVELLQFDGTDVQLWIRKCAKYVDAV</sequence>
<accession>A0A328DIU8</accession>
<protein>
    <submittedName>
        <fullName evidence="2">Uncharacterized protein</fullName>
    </submittedName>
</protein>
<name>A0A328DIU8_9ASTE</name>
<proteinExistence type="predicted"/>
<reference evidence="2 3" key="1">
    <citation type="submission" date="2018-06" db="EMBL/GenBank/DDBJ databases">
        <title>The Genome of Cuscuta australis (Dodder) Provides Insight into the Evolution of Plant Parasitism.</title>
        <authorList>
            <person name="Liu H."/>
        </authorList>
    </citation>
    <scope>NUCLEOTIDE SEQUENCE [LARGE SCALE GENOMIC DNA]</scope>
    <source>
        <strain evidence="3">cv. Yunnan</strain>
        <tissue evidence="2">Vines</tissue>
    </source>
</reference>
<dbReference type="EMBL" id="NQVE01000148">
    <property type="protein sequence ID" value="RAL44081.1"/>
    <property type="molecule type" value="Genomic_DNA"/>
</dbReference>
<organism evidence="2 3">
    <name type="scientific">Cuscuta australis</name>
    <dbReference type="NCBI Taxonomy" id="267555"/>
    <lineage>
        <taxon>Eukaryota</taxon>
        <taxon>Viridiplantae</taxon>
        <taxon>Streptophyta</taxon>
        <taxon>Embryophyta</taxon>
        <taxon>Tracheophyta</taxon>
        <taxon>Spermatophyta</taxon>
        <taxon>Magnoliopsida</taxon>
        <taxon>eudicotyledons</taxon>
        <taxon>Gunneridae</taxon>
        <taxon>Pentapetalae</taxon>
        <taxon>asterids</taxon>
        <taxon>lamiids</taxon>
        <taxon>Solanales</taxon>
        <taxon>Convolvulaceae</taxon>
        <taxon>Cuscuteae</taxon>
        <taxon>Cuscuta</taxon>
        <taxon>Cuscuta subgen. Grammica</taxon>
        <taxon>Cuscuta sect. Cleistogrammica</taxon>
    </lineage>
</organism>
<dbReference type="Proteomes" id="UP000249390">
    <property type="component" value="Unassembled WGS sequence"/>
</dbReference>
<comment type="caution">
    <text evidence="2">The sequence shown here is derived from an EMBL/GenBank/DDBJ whole genome shotgun (WGS) entry which is preliminary data.</text>
</comment>
<dbReference type="AlphaFoldDB" id="A0A328DIU8"/>
<evidence type="ECO:0000256" key="1">
    <source>
        <dbReference type="SAM" id="MobiDB-lite"/>
    </source>
</evidence>
<gene>
    <name evidence="2" type="ORF">DM860_015002</name>
</gene>
<feature type="region of interest" description="Disordered" evidence="1">
    <location>
        <begin position="1"/>
        <end position="23"/>
    </location>
</feature>
<keyword evidence="3" id="KW-1185">Reference proteome</keyword>